<sequence length="140" mass="13988">MASGLRDTVCGELRAAARCAVLGISLTTLLAVLCVCFGSAAQHDDTRARDVLSSSAAPMGGAGASASAEEVSLGHSCPPGDQCASATHAAAIVLPAPEPSAPTTPGDAGLPAPPPAAHPVPREPVHRYAPDLHVLQVQRT</sequence>
<feature type="region of interest" description="Disordered" evidence="1">
    <location>
        <begin position="44"/>
        <end position="79"/>
    </location>
</feature>
<feature type="transmembrane region" description="Helical" evidence="2">
    <location>
        <begin position="20"/>
        <end position="40"/>
    </location>
</feature>
<evidence type="ECO:0000256" key="1">
    <source>
        <dbReference type="SAM" id="MobiDB-lite"/>
    </source>
</evidence>
<reference evidence="4" key="1">
    <citation type="journal article" date="2019" name="Int. J. Syst. Evol. Microbiol.">
        <title>The Global Catalogue of Microorganisms (GCM) 10K type strain sequencing project: providing services to taxonomists for standard genome sequencing and annotation.</title>
        <authorList>
            <consortium name="The Broad Institute Genomics Platform"/>
            <consortium name="The Broad Institute Genome Sequencing Center for Infectious Disease"/>
            <person name="Wu L."/>
            <person name="Ma J."/>
        </authorList>
    </citation>
    <scope>NUCLEOTIDE SEQUENCE [LARGE SCALE GENOMIC DNA]</scope>
    <source>
        <strain evidence="4">JCM 9092</strain>
    </source>
</reference>
<accession>A0ABP6N0H7</accession>
<organism evidence="3 4">
    <name type="scientific">Streptomyces rectiviolaceus</name>
    <dbReference type="NCBI Taxonomy" id="332591"/>
    <lineage>
        <taxon>Bacteria</taxon>
        <taxon>Bacillati</taxon>
        <taxon>Actinomycetota</taxon>
        <taxon>Actinomycetes</taxon>
        <taxon>Kitasatosporales</taxon>
        <taxon>Streptomycetaceae</taxon>
        <taxon>Streptomyces</taxon>
    </lineage>
</organism>
<dbReference type="Proteomes" id="UP001501637">
    <property type="component" value="Unassembled WGS sequence"/>
</dbReference>
<feature type="compositionally biased region" description="Basic and acidic residues" evidence="1">
    <location>
        <begin position="120"/>
        <end position="130"/>
    </location>
</feature>
<gene>
    <name evidence="3" type="ORF">GCM10010449_61640</name>
</gene>
<feature type="region of interest" description="Disordered" evidence="1">
    <location>
        <begin position="94"/>
        <end position="130"/>
    </location>
</feature>
<dbReference type="EMBL" id="BAAAUG010000126">
    <property type="protein sequence ID" value="GAA3132287.1"/>
    <property type="molecule type" value="Genomic_DNA"/>
</dbReference>
<keyword evidence="2" id="KW-1133">Transmembrane helix</keyword>
<name>A0ABP6N0H7_9ACTN</name>
<keyword evidence="2" id="KW-0472">Membrane</keyword>
<evidence type="ECO:0008006" key="5">
    <source>
        <dbReference type="Google" id="ProtNLM"/>
    </source>
</evidence>
<keyword evidence="2" id="KW-0812">Transmembrane</keyword>
<proteinExistence type="predicted"/>
<keyword evidence="4" id="KW-1185">Reference proteome</keyword>
<evidence type="ECO:0000313" key="3">
    <source>
        <dbReference type="EMBL" id="GAA3132287.1"/>
    </source>
</evidence>
<feature type="compositionally biased region" description="Low complexity" evidence="1">
    <location>
        <begin position="53"/>
        <end position="68"/>
    </location>
</feature>
<dbReference type="RefSeq" id="WP_344526384.1">
    <property type="nucleotide sequence ID" value="NZ_BAAAUG010000126.1"/>
</dbReference>
<evidence type="ECO:0000256" key="2">
    <source>
        <dbReference type="SAM" id="Phobius"/>
    </source>
</evidence>
<evidence type="ECO:0000313" key="4">
    <source>
        <dbReference type="Proteomes" id="UP001501637"/>
    </source>
</evidence>
<protein>
    <recommendedName>
        <fullName evidence="5">Secreted protein</fullName>
    </recommendedName>
</protein>
<comment type="caution">
    <text evidence="3">The sequence shown here is derived from an EMBL/GenBank/DDBJ whole genome shotgun (WGS) entry which is preliminary data.</text>
</comment>